<comment type="subcellular location">
    <subcellularLocation>
        <location evidence="1">Cell membrane</location>
        <topology evidence="1">Multi-pass membrane protein</topology>
    </subcellularLocation>
</comment>
<evidence type="ECO:0000313" key="7">
    <source>
        <dbReference type="EMBL" id="OKH95454.1"/>
    </source>
</evidence>
<dbReference type="GO" id="GO:0005886">
    <property type="term" value="C:plasma membrane"/>
    <property type="evidence" value="ECO:0007669"/>
    <property type="project" value="UniProtKB-SubCell"/>
</dbReference>
<evidence type="ECO:0000256" key="2">
    <source>
        <dbReference type="ARBA" id="ARBA00022692"/>
    </source>
</evidence>
<feature type="transmembrane region" description="Helical" evidence="5">
    <location>
        <begin position="118"/>
        <end position="141"/>
    </location>
</feature>
<dbReference type="Proteomes" id="UP000186455">
    <property type="component" value="Unassembled WGS sequence"/>
</dbReference>
<evidence type="ECO:0000256" key="1">
    <source>
        <dbReference type="ARBA" id="ARBA00004651"/>
    </source>
</evidence>
<evidence type="ECO:0000256" key="3">
    <source>
        <dbReference type="ARBA" id="ARBA00022989"/>
    </source>
</evidence>
<dbReference type="STRING" id="1048205.AB852_00950"/>
<feature type="transmembrane region" description="Helical" evidence="5">
    <location>
        <begin position="294"/>
        <end position="310"/>
    </location>
</feature>
<keyword evidence="3 5" id="KW-1133">Transmembrane helix</keyword>
<feature type="transmembrane region" description="Helical" evidence="5">
    <location>
        <begin position="380"/>
        <end position="399"/>
    </location>
</feature>
<dbReference type="EMBL" id="LFBV01000001">
    <property type="protein sequence ID" value="OKH95454.1"/>
    <property type="molecule type" value="Genomic_DNA"/>
</dbReference>
<proteinExistence type="predicted"/>
<organism evidence="7 8">
    <name type="scientific">Streptomyces uncialis</name>
    <dbReference type="NCBI Taxonomy" id="1048205"/>
    <lineage>
        <taxon>Bacteria</taxon>
        <taxon>Bacillati</taxon>
        <taxon>Actinomycetota</taxon>
        <taxon>Actinomycetes</taxon>
        <taxon>Kitasatosporales</taxon>
        <taxon>Streptomycetaceae</taxon>
        <taxon>Streptomyces</taxon>
    </lineage>
</organism>
<comment type="caution">
    <text evidence="7">The sequence shown here is derived from an EMBL/GenBank/DDBJ whole genome shotgun (WGS) entry which is preliminary data.</text>
</comment>
<dbReference type="PANTHER" id="PTHR23542:SF1">
    <property type="entry name" value="MAJOR FACILITATOR SUPERFAMILY (MFS) PROFILE DOMAIN-CONTAINING PROTEIN"/>
    <property type="match status" value="1"/>
</dbReference>
<feature type="domain" description="Major facilitator superfamily (MFS) profile" evidence="6">
    <location>
        <begin position="192"/>
        <end position="419"/>
    </location>
</feature>
<feature type="transmembrane region" description="Helical" evidence="5">
    <location>
        <begin position="161"/>
        <end position="181"/>
    </location>
</feature>
<evidence type="ECO:0000259" key="6">
    <source>
        <dbReference type="PROSITE" id="PS50850"/>
    </source>
</evidence>
<feature type="transmembrane region" description="Helical" evidence="5">
    <location>
        <begin position="187"/>
        <end position="210"/>
    </location>
</feature>
<dbReference type="Gene3D" id="1.20.1250.20">
    <property type="entry name" value="MFS general substrate transporter like domains"/>
    <property type="match status" value="2"/>
</dbReference>
<dbReference type="PANTHER" id="PTHR23542">
    <property type="match status" value="1"/>
</dbReference>
<feature type="transmembrane region" description="Helical" evidence="5">
    <location>
        <begin position="58"/>
        <end position="78"/>
    </location>
</feature>
<feature type="transmembrane region" description="Helical" evidence="5">
    <location>
        <begin position="6"/>
        <end position="27"/>
    </location>
</feature>
<feature type="transmembrane region" description="Helical" evidence="5">
    <location>
        <begin position="230"/>
        <end position="254"/>
    </location>
</feature>
<dbReference type="PROSITE" id="PS50850">
    <property type="entry name" value="MFS"/>
    <property type="match status" value="1"/>
</dbReference>
<reference evidence="7 8" key="1">
    <citation type="submission" date="2015-06" db="EMBL/GenBank/DDBJ databases">
        <title>Cloning and characterization of the uncialamcin biosynthetic gene cluster.</title>
        <authorList>
            <person name="Yan X."/>
            <person name="Huang T."/>
            <person name="Ge H."/>
            <person name="Shen B."/>
        </authorList>
    </citation>
    <scope>NUCLEOTIDE SEQUENCE [LARGE SCALE GENOMIC DNA]</scope>
    <source>
        <strain evidence="7 8">DCA2648</strain>
    </source>
</reference>
<gene>
    <name evidence="7" type="ORF">AB852_00950</name>
</gene>
<evidence type="ECO:0000313" key="8">
    <source>
        <dbReference type="Proteomes" id="UP000186455"/>
    </source>
</evidence>
<keyword evidence="2 5" id="KW-0812">Transmembrane</keyword>
<evidence type="ECO:0000256" key="4">
    <source>
        <dbReference type="ARBA" id="ARBA00023136"/>
    </source>
</evidence>
<keyword evidence="4 5" id="KW-0472">Membrane</keyword>
<accession>A0A1Q4VC75</accession>
<dbReference type="AlphaFoldDB" id="A0A1Q4VC75"/>
<keyword evidence="8" id="KW-1185">Reference proteome</keyword>
<sequence>MAVAPTAAAAHHWSFSVFAVLLLPGALRAFLPALIGRSALAMGGLALLLAVQESTGSYTQAGFATAAFGIANVVAAPWRARAVDRAGQRIALNTMATGQASGFTALAFLARAEGVADVWFSVLSAVIGLTSPPLGAAMRTIWASITTPGDQRTKAFSIDAVAEDLLFVGGPVVITAVIVVSSPSTGLWVTAAAVSLGTAAMTSSASSGALRGTGGSVARGDRPLRRPGFVRVLVVILGVGGVLGAAEIAAPAIAAQHDAVAASGWLLAAFAGGSALGGLLYGHLNLKGGIGERLFALCVSMGLASVLVSRLDALVLFGACLALVGFFLAPCLITGYLIADTIVPETSRTEASTWINTSLNLGASLAAAGAGIIIDRSGVWPALLLVGVIALALAPAVPVTQLRKARAPAVHSPDHCEQG</sequence>
<dbReference type="InterPro" id="IPR036259">
    <property type="entry name" value="MFS_trans_sf"/>
</dbReference>
<feature type="transmembrane region" description="Helical" evidence="5">
    <location>
        <begin position="90"/>
        <end position="112"/>
    </location>
</feature>
<feature type="transmembrane region" description="Helical" evidence="5">
    <location>
        <begin position="316"/>
        <end position="339"/>
    </location>
</feature>
<evidence type="ECO:0000256" key="5">
    <source>
        <dbReference type="SAM" id="Phobius"/>
    </source>
</evidence>
<protein>
    <recommendedName>
        <fullName evidence="6">Major facilitator superfamily (MFS) profile domain-containing protein</fullName>
    </recommendedName>
</protein>
<dbReference type="InterPro" id="IPR020846">
    <property type="entry name" value="MFS_dom"/>
</dbReference>
<feature type="transmembrane region" description="Helical" evidence="5">
    <location>
        <begin position="351"/>
        <end position="374"/>
    </location>
</feature>
<dbReference type="GO" id="GO:0022857">
    <property type="term" value="F:transmembrane transporter activity"/>
    <property type="evidence" value="ECO:0007669"/>
    <property type="project" value="InterPro"/>
</dbReference>
<name>A0A1Q4VC75_9ACTN</name>
<dbReference type="SUPFAM" id="SSF103473">
    <property type="entry name" value="MFS general substrate transporter"/>
    <property type="match status" value="1"/>
</dbReference>
<feature type="transmembrane region" description="Helical" evidence="5">
    <location>
        <begin position="260"/>
        <end position="282"/>
    </location>
</feature>